<proteinExistence type="predicted"/>
<dbReference type="PROSITE" id="PS51186">
    <property type="entry name" value="GNAT"/>
    <property type="match status" value="1"/>
</dbReference>
<dbReference type="InterPro" id="IPR013653">
    <property type="entry name" value="GCN5-like_dom"/>
</dbReference>
<name>A0A8J2PLS0_9HEXA</name>
<dbReference type="InterPro" id="IPR000182">
    <property type="entry name" value="GNAT_dom"/>
</dbReference>
<feature type="domain" description="N-acetyltransferase" evidence="1">
    <location>
        <begin position="1"/>
        <end position="131"/>
    </location>
</feature>
<dbReference type="GO" id="GO:0016747">
    <property type="term" value="F:acyltransferase activity, transferring groups other than amino-acyl groups"/>
    <property type="evidence" value="ECO:0007669"/>
    <property type="project" value="InterPro"/>
</dbReference>
<reference evidence="2" key="1">
    <citation type="submission" date="2021-06" db="EMBL/GenBank/DDBJ databases">
        <authorList>
            <person name="Hodson N. C."/>
            <person name="Mongue J. A."/>
            <person name="Jaron S. K."/>
        </authorList>
    </citation>
    <scope>NUCLEOTIDE SEQUENCE</scope>
</reference>
<dbReference type="CDD" id="cd04301">
    <property type="entry name" value="NAT_SF"/>
    <property type="match status" value="1"/>
</dbReference>
<dbReference type="PANTHER" id="PTHR20958:SF6">
    <property type="entry name" value="GLYCINE N-ACYLTRANSFERASE-LIKE PROTEIN"/>
    <property type="match status" value="1"/>
</dbReference>
<protein>
    <recommendedName>
        <fullName evidence="1">N-acetyltransferase domain-containing protein</fullName>
    </recommendedName>
</protein>
<dbReference type="InterPro" id="IPR053225">
    <property type="entry name" value="Acyl-CoA_N-acyltransferase"/>
</dbReference>
<organism evidence="2 3">
    <name type="scientific">Allacma fusca</name>
    <dbReference type="NCBI Taxonomy" id="39272"/>
    <lineage>
        <taxon>Eukaryota</taxon>
        <taxon>Metazoa</taxon>
        <taxon>Ecdysozoa</taxon>
        <taxon>Arthropoda</taxon>
        <taxon>Hexapoda</taxon>
        <taxon>Collembola</taxon>
        <taxon>Symphypleona</taxon>
        <taxon>Sminthuridae</taxon>
        <taxon>Allacma</taxon>
    </lineage>
</organism>
<keyword evidence="3" id="KW-1185">Reference proteome</keyword>
<evidence type="ECO:0000259" key="1">
    <source>
        <dbReference type="PROSITE" id="PS51186"/>
    </source>
</evidence>
<dbReference type="Proteomes" id="UP000708208">
    <property type="component" value="Unassembled WGS sequence"/>
</dbReference>
<accession>A0A8J2PLS0</accession>
<evidence type="ECO:0000313" key="3">
    <source>
        <dbReference type="Proteomes" id="UP000708208"/>
    </source>
</evidence>
<dbReference type="OrthoDB" id="61870at2759"/>
<evidence type="ECO:0000313" key="2">
    <source>
        <dbReference type="EMBL" id="CAG7828404.1"/>
    </source>
</evidence>
<gene>
    <name evidence="2" type="ORF">AFUS01_LOCUS38334</name>
</gene>
<dbReference type="AlphaFoldDB" id="A0A8J2PLS0"/>
<dbReference type="EMBL" id="CAJVCH010547375">
    <property type="protein sequence ID" value="CAG7828404.1"/>
    <property type="molecule type" value="Genomic_DNA"/>
</dbReference>
<comment type="caution">
    <text evidence="2">The sequence shown here is derived from an EMBL/GenBank/DDBJ whole genome shotgun (WGS) entry which is preliminary data.</text>
</comment>
<dbReference type="PANTHER" id="PTHR20958">
    <property type="entry name" value="GLYCINE N-ACYLTRANSFERASE-LIKE PROTEIN"/>
    <property type="match status" value="1"/>
</dbReference>
<sequence>MILSPLVPSEARIVTDSWKFSGPGTLDRMEDCIKTIGSAGLYVHDENKGNILASWAIVLHGGTINALHTHDDYRRRGYAKIVMETVSRYAADDGLIPNVQINLENPASKALMEQIGYAYCNRVNWVVYHPQ</sequence>
<dbReference type="Pfam" id="PF08445">
    <property type="entry name" value="FR47"/>
    <property type="match status" value="1"/>
</dbReference>